<dbReference type="Pfam" id="PF13855">
    <property type="entry name" value="LRR_8"/>
    <property type="match status" value="1"/>
</dbReference>
<evidence type="ECO:0000256" key="1">
    <source>
        <dbReference type="ARBA" id="ARBA00004162"/>
    </source>
</evidence>
<keyword evidence="8 13" id="KW-1133">Transmembrane helix</keyword>
<keyword evidence="12" id="KW-0407">Ion channel</keyword>
<keyword evidence="11" id="KW-1015">Disulfide bond</keyword>
<keyword evidence="4" id="KW-0433">Leucine-rich repeat</keyword>
<sequence>MPEVQILKLQENRIAKLTNSSFDIYPNIKELLLSDNVLHTIKPGSLSVLNELELLDLSGNALHEVPVGLPASLVHLNLNKNPVKRIEQLSSAVRLQVLKLSRCDLAQYPALGVMPNLVELDVSDNELLEDLDSDRLAVTCRLSLLNVTGCTALFRRPESRCRCLRVVEWTRTYKIHVLGMPPCPVAHGGGIADNCTAVAATNETRAVFKKCMIEWERRNTPYWAIGLGLLIAVAVLLLLCVPIRWWKRRCHEDMMQSMPVTDTKENIESTAIGSKSDPAALLSSP</sequence>
<dbReference type="RefSeq" id="XP_025412931.1">
    <property type="nucleotide sequence ID" value="XM_025557146.1"/>
</dbReference>
<dbReference type="Gene3D" id="3.80.10.10">
    <property type="entry name" value="Ribonuclease Inhibitor"/>
    <property type="match status" value="1"/>
</dbReference>
<evidence type="ECO:0000313" key="14">
    <source>
        <dbReference type="Proteomes" id="UP000694846"/>
    </source>
</evidence>
<dbReference type="InterPro" id="IPR001611">
    <property type="entry name" value="Leu-rich_rpt"/>
</dbReference>
<keyword evidence="10 13" id="KW-0472">Membrane</keyword>
<dbReference type="SMART" id="SM00369">
    <property type="entry name" value="LRR_TYP"/>
    <property type="match status" value="4"/>
</dbReference>
<comment type="subcellular location">
    <subcellularLocation>
        <location evidence="1">Cell membrane</location>
        <topology evidence="1">Single-pass membrane protein</topology>
    </subcellularLocation>
</comment>
<name>A0A8B8FR20_9HEMI</name>
<evidence type="ECO:0000256" key="11">
    <source>
        <dbReference type="ARBA" id="ARBA00023157"/>
    </source>
</evidence>
<evidence type="ECO:0000256" key="4">
    <source>
        <dbReference type="ARBA" id="ARBA00022614"/>
    </source>
</evidence>
<dbReference type="PANTHER" id="PTHR46473:SF26">
    <property type="entry name" value="LRRNT DOMAIN-CONTAINING PROTEIN"/>
    <property type="match status" value="1"/>
</dbReference>
<dbReference type="InterPro" id="IPR051432">
    <property type="entry name" value="KCNMA1_auxiliary"/>
</dbReference>
<accession>A0A8B8FR20</accession>
<protein>
    <submittedName>
        <fullName evidence="15">Tsukushin-like</fullName>
    </submittedName>
</protein>
<evidence type="ECO:0000256" key="7">
    <source>
        <dbReference type="ARBA" id="ARBA00022737"/>
    </source>
</evidence>
<dbReference type="GO" id="GO:0044325">
    <property type="term" value="F:transmembrane transporter binding"/>
    <property type="evidence" value="ECO:0007669"/>
    <property type="project" value="TreeGrafter"/>
</dbReference>
<keyword evidence="5 13" id="KW-0812">Transmembrane</keyword>
<evidence type="ECO:0000256" key="3">
    <source>
        <dbReference type="ARBA" id="ARBA00022475"/>
    </source>
</evidence>
<keyword evidence="6" id="KW-0732">Signal</keyword>
<keyword evidence="9" id="KW-0406">Ion transport</keyword>
<dbReference type="GeneID" id="112685306"/>
<keyword evidence="14" id="KW-1185">Reference proteome</keyword>
<dbReference type="GO" id="GO:0008076">
    <property type="term" value="C:voltage-gated potassium channel complex"/>
    <property type="evidence" value="ECO:0007669"/>
    <property type="project" value="TreeGrafter"/>
</dbReference>
<evidence type="ECO:0000256" key="12">
    <source>
        <dbReference type="ARBA" id="ARBA00023303"/>
    </source>
</evidence>
<dbReference type="AlphaFoldDB" id="A0A8B8FR20"/>
<dbReference type="InterPro" id="IPR003591">
    <property type="entry name" value="Leu-rich_rpt_typical-subtyp"/>
</dbReference>
<dbReference type="Proteomes" id="UP000694846">
    <property type="component" value="Unplaced"/>
</dbReference>
<dbReference type="InterPro" id="IPR032675">
    <property type="entry name" value="LRR_dom_sf"/>
</dbReference>
<keyword evidence="3" id="KW-1003">Cell membrane</keyword>
<proteinExistence type="predicted"/>
<evidence type="ECO:0000256" key="10">
    <source>
        <dbReference type="ARBA" id="ARBA00023136"/>
    </source>
</evidence>
<keyword evidence="2" id="KW-0813">Transport</keyword>
<dbReference type="GO" id="GO:0005249">
    <property type="term" value="F:voltage-gated potassium channel activity"/>
    <property type="evidence" value="ECO:0007669"/>
    <property type="project" value="TreeGrafter"/>
</dbReference>
<evidence type="ECO:0000256" key="13">
    <source>
        <dbReference type="SAM" id="Phobius"/>
    </source>
</evidence>
<dbReference type="GO" id="GO:0099104">
    <property type="term" value="F:potassium channel activator activity"/>
    <property type="evidence" value="ECO:0007669"/>
    <property type="project" value="TreeGrafter"/>
</dbReference>
<keyword evidence="7" id="KW-0677">Repeat</keyword>
<organism evidence="14 15">
    <name type="scientific">Sipha flava</name>
    <name type="common">yellow sugarcane aphid</name>
    <dbReference type="NCBI Taxonomy" id="143950"/>
    <lineage>
        <taxon>Eukaryota</taxon>
        <taxon>Metazoa</taxon>
        <taxon>Ecdysozoa</taxon>
        <taxon>Arthropoda</taxon>
        <taxon>Hexapoda</taxon>
        <taxon>Insecta</taxon>
        <taxon>Pterygota</taxon>
        <taxon>Neoptera</taxon>
        <taxon>Paraneoptera</taxon>
        <taxon>Hemiptera</taxon>
        <taxon>Sternorrhyncha</taxon>
        <taxon>Aphidomorpha</taxon>
        <taxon>Aphidoidea</taxon>
        <taxon>Aphididae</taxon>
        <taxon>Sipha</taxon>
    </lineage>
</organism>
<evidence type="ECO:0000256" key="2">
    <source>
        <dbReference type="ARBA" id="ARBA00022448"/>
    </source>
</evidence>
<dbReference type="OrthoDB" id="694479at2759"/>
<reference evidence="15" key="1">
    <citation type="submission" date="2025-08" db="UniProtKB">
        <authorList>
            <consortium name="RefSeq"/>
        </authorList>
    </citation>
    <scope>IDENTIFICATION</scope>
    <source>
        <tissue evidence="15">Whole body</tissue>
    </source>
</reference>
<evidence type="ECO:0000256" key="6">
    <source>
        <dbReference type="ARBA" id="ARBA00022729"/>
    </source>
</evidence>
<evidence type="ECO:0000313" key="15">
    <source>
        <dbReference type="RefSeq" id="XP_025412931.1"/>
    </source>
</evidence>
<evidence type="ECO:0000256" key="8">
    <source>
        <dbReference type="ARBA" id="ARBA00022989"/>
    </source>
</evidence>
<evidence type="ECO:0000256" key="5">
    <source>
        <dbReference type="ARBA" id="ARBA00022692"/>
    </source>
</evidence>
<dbReference type="SUPFAM" id="SSF52058">
    <property type="entry name" value="L domain-like"/>
    <property type="match status" value="1"/>
</dbReference>
<dbReference type="PANTHER" id="PTHR46473">
    <property type="entry name" value="GH08155P"/>
    <property type="match status" value="1"/>
</dbReference>
<feature type="transmembrane region" description="Helical" evidence="13">
    <location>
        <begin position="222"/>
        <end position="246"/>
    </location>
</feature>
<gene>
    <name evidence="15" type="primary">LOC112685306</name>
</gene>
<evidence type="ECO:0000256" key="9">
    <source>
        <dbReference type="ARBA" id="ARBA00023065"/>
    </source>
</evidence>